<proteinExistence type="predicted"/>
<evidence type="ECO:0000259" key="1">
    <source>
        <dbReference type="PROSITE" id="PS51186"/>
    </source>
</evidence>
<dbReference type="RefSeq" id="WP_060930836.1">
    <property type="nucleotide sequence ID" value="NZ_KQ959797.1"/>
</dbReference>
<evidence type="ECO:0000313" key="3">
    <source>
        <dbReference type="Proteomes" id="UP000070394"/>
    </source>
</evidence>
<feature type="domain" description="N-acetyltransferase" evidence="1">
    <location>
        <begin position="16"/>
        <end position="159"/>
    </location>
</feature>
<sequence>MWIKKFTDVNMMKKDIEIRTMKIEDYTEVMALWKGIKGFRIRAVDDDFEHIKRFLDRNMGLSVVAVKNNQIVGTILSGHDGRQATFYHVCVDSKCRGENIAGKMVKEAIERVNAEGISKITLIAFKQNLAGNIFWKSQNWKQNKDINSYELVLNEENISSIVA</sequence>
<dbReference type="SUPFAM" id="SSF55729">
    <property type="entry name" value="Acyl-CoA N-acyltransferases (Nat)"/>
    <property type="match status" value="1"/>
</dbReference>
<dbReference type="AlphaFoldDB" id="A0A133ZUL9"/>
<accession>A0A133ZUL9</accession>
<reference evidence="3" key="1">
    <citation type="submission" date="2016-01" db="EMBL/GenBank/DDBJ databases">
        <authorList>
            <person name="Mitreva M."/>
            <person name="Pepin K.H."/>
            <person name="Mihindukulasuriya K.A."/>
            <person name="Fulton R."/>
            <person name="Fronick C."/>
            <person name="O'Laughlin M."/>
            <person name="Miner T."/>
            <person name="Herter B."/>
            <person name="Rosa B.A."/>
            <person name="Cordes M."/>
            <person name="Tomlinson C."/>
            <person name="Wollam A."/>
            <person name="Palsikar V.B."/>
            <person name="Mardis E.R."/>
            <person name="Wilson R.K."/>
        </authorList>
    </citation>
    <scope>NUCLEOTIDE SEQUENCE [LARGE SCALE GENOMIC DNA]</scope>
    <source>
        <strain evidence="3">DNF00896</strain>
    </source>
</reference>
<dbReference type="InterPro" id="IPR016181">
    <property type="entry name" value="Acyl_CoA_acyltransferase"/>
</dbReference>
<evidence type="ECO:0000313" key="2">
    <source>
        <dbReference type="EMBL" id="KXB59147.1"/>
    </source>
</evidence>
<name>A0A133ZUL9_9FIRM</name>
<comment type="caution">
    <text evidence="2">The sequence shown here is derived from an EMBL/GenBank/DDBJ whole genome shotgun (WGS) entry which is preliminary data.</text>
</comment>
<dbReference type="Pfam" id="PF00583">
    <property type="entry name" value="Acetyltransf_1"/>
    <property type="match status" value="1"/>
</dbReference>
<dbReference type="PROSITE" id="PS51186">
    <property type="entry name" value="GNAT"/>
    <property type="match status" value="1"/>
</dbReference>
<dbReference type="OrthoDB" id="1821130at2"/>
<dbReference type="Gene3D" id="3.40.630.30">
    <property type="match status" value="1"/>
</dbReference>
<gene>
    <name evidence="2" type="ORF">HMPREF1866_00963</name>
</gene>
<protein>
    <submittedName>
        <fullName evidence="2">Acetyltransferase, GNAT family</fullName>
    </submittedName>
</protein>
<dbReference type="PATRIC" id="fig|467210.3.peg.952"/>
<dbReference type="EMBL" id="LSDA01000037">
    <property type="protein sequence ID" value="KXB59147.1"/>
    <property type="molecule type" value="Genomic_DNA"/>
</dbReference>
<keyword evidence="2" id="KW-0808">Transferase</keyword>
<dbReference type="STRING" id="467210.HMPREF1866_00963"/>
<dbReference type="GO" id="GO:0016747">
    <property type="term" value="F:acyltransferase activity, transferring groups other than amino-acyl groups"/>
    <property type="evidence" value="ECO:0007669"/>
    <property type="project" value="InterPro"/>
</dbReference>
<dbReference type="InterPro" id="IPR000182">
    <property type="entry name" value="GNAT_dom"/>
</dbReference>
<organism evidence="2 3">
    <name type="scientific">Lachnoanaerobaculum saburreum</name>
    <dbReference type="NCBI Taxonomy" id="467210"/>
    <lineage>
        <taxon>Bacteria</taxon>
        <taxon>Bacillati</taxon>
        <taxon>Bacillota</taxon>
        <taxon>Clostridia</taxon>
        <taxon>Lachnospirales</taxon>
        <taxon>Lachnospiraceae</taxon>
        <taxon>Lachnoanaerobaculum</taxon>
    </lineage>
</organism>
<keyword evidence="3" id="KW-1185">Reference proteome</keyword>
<dbReference type="CDD" id="cd04301">
    <property type="entry name" value="NAT_SF"/>
    <property type="match status" value="1"/>
</dbReference>
<dbReference type="Proteomes" id="UP000070394">
    <property type="component" value="Unassembled WGS sequence"/>
</dbReference>